<reference evidence="1" key="1">
    <citation type="journal article" date="2021" name="Proc. Natl. Acad. Sci. U.S.A.">
        <title>A Catalog of Tens of Thousands of Viruses from Human Metagenomes Reveals Hidden Associations with Chronic Diseases.</title>
        <authorList>
            <person name="Tisza M.J."/>
            <person name="Buck C.B."/>
        </authorList>
    </citation>
    <scope>NUCLEOTIDE SEQUENCE</scope>
    <source>
        <strain evidence="1">Ct6Ax4</strain>
    </source>
</reference>
<dbReference type="EMBL" id="BK015824">
    <property type="protein sequence ID" value="DAE26933.1"/>
    <property type="molecule type" value="Genomic_DNA"/>
</dbReference>
<organism evidence="1">
    <name type="scientific">virus sp. ct6Ax4</name>
    <dbReference type="NCBI Taxonomy" id="2826791"/>
    <lineage>
        <taxon>Viruses</taxon>
    </lineage>
</organism>
<accession>A0A8S5R7F0</accession>
<protein>
    <submittedName>
        <fullName evidence="1">14-3-3 protein gamma</fullName>
    </submittedName>
</protein>
<evidence type="ECO:0000313" key="1">
    <source>
        <dbReference type="EMBL" id="DAE26933.1"/>
    </source>
</evidence>
<name>A0A8S5R7F0_9VIRU</name>
<sequence length="57" mass="6537">MKREEVIYCLKAQSERYSEVCEECPLYGQTGVDHCCEDALQMAITALQNQPEWIPVS</sequence>
<proteinExistence type="predicted"/>